<dbReference type="EMBL" id="QRDV01000001">
    <property type="protein sequence ID" value="RED46986.1"/>
    <property type="molecule type" value="Genomic_DNA"/>
</dbReference>
<proteinExistence type="predicted"/>
<name>A0A3D9HDA8_9FLAO</name>
<organism evidence="1 2">
    <name type="scientific">Winogradskyella eximia</name>
    <dbReference type="NCBI Taxonomy" id="262006"/>
    <lineage>
        <taxon>Bacteria</taxon>
        <taxon>Pseudomonadati</taxon>
        <taxon>Bacteroidota</taxon>
        <taxon>Flavobacteriia</taxon>
        <taxon>Flavobacteriales</taxon>
        <taxon>Flavobacteriaceae</taxon>
        <taxon>Winogradskyella</taxon>
    </lineage>
</organism>
<accession>A0A3D9HDA8</accession>
<evidence type="ECO:0000313" key="1">
    <source>
        <dbReference type="EMBL" id="RED46986.1"/>
    </source>
</evidence>
<comment type="caution">
    <text evidence="1">The sequence shown here is derived from an EMBL/GenBank/DDBJ whole genome shotgun (WGS) entry which is preliminary data.</text>
</comment>
<sequence>MKFSNVQLDLFTLMYFSFCDRDISFTLCYNYFKSLIMSYLKVVFQLIKSLYPVLILLLISCNENSVSLADQPTLADYHENSLMPNVKFREMDTSSDTYGKDIYFENMVLTRMTTLAQNREAYSKVIESLKNLKYTYAELRNTN</sequence>
<reference evidence="1 2" key="1">
    <citation type="submission" date="2018-07" db="EMBL/GenBank/DDBJ databases">
        <title>Genomic Encyclopedia of Type Strains, Phase III (KMG-III): the genomes of soil and plant-associated and newly described type strains.</title>
        <authorList>
            <person name="Whitman W."/>
        </authorList>
    </citation>
    <scope>NUCLEOTIDE SEQUENCE [LARGE SCALE GENOMIC DNA]</scope>
    <source>
        <strain evidence="1 2">CECT 7946</strain>
    </source>
</reference>
<evidence type="ECO:0000313" key="2">
    <source>
        <dbReference type="Proteomes" id="UP000256980"/>
    </source>
</evidence>
<gene>
    <name evidence="1" type="ORF">DFQ10_101765</name>
</gene>
<protein>
    <submittedName>
        <fullName evidence="1">Uncharacterized protein</fullName>
    </submittedName>
</protein>
<keyword evidence="2" id="KW-1185">Reference proteome</keyword>
<dbReference type="AlphaFoldDB" id="A0A3D9HDA8"/>
<dbReference type="Proteomes" id="UP000256980">
    <property type="component" value="Unassembled WGS sequence"/>
</dbReference>